<feature type="domain" description="DAGKc" evidence="5">
    <location>
        <begin position="120"/>
        <end position="261"/>
    </location>
</feature>
<dbReference type="GO" id="GO:0005524">
    <property type="term" value="F:ATP binding"/>
    <property type="evidence" value="ECO:0007669"/>
    <property type="project" value="UniProtKB-KW"/>
</dbReference>
<evidence type="ECO:0000313" key="7">
    <source>
        <dbReference type="Proteomes" id="UP000078512"/>
    </source>
</evidence>
<sequence length="491" mass="54127">MASFPFVLQAHQGNHQVELVYNGQQLEFDGLSLDEPKQSSSCLPCGPSSAFAGGHRIIKTVEILNIDIEHEDSLVLSVASAKNGPTKESVLERLVFQVRDKANAVQWQSNVLSHVYKDIKKGRHFKVLVNPFGGQGHAKKLWETIAEPIFKAAGCTYDLTYTTHRYHAKEIARDLNIRLFDAVVSVSGDGVLHEVINGLMERPDAIAAHKLPIGAIPGGSGNALSYSLLGEDHGSHVTNAVLGIIKGRAMPVDLCSVTQGQNRYFSFVLQSFGLVADVDLGTEDMRWMGEARFTVAAVGKLLSQQTYPCEISYIPVETNVDKIRAEYNYRRQQSVVWADQTHDELDQSHPTIVDRFGGVNAQLNKSDGWVTDSEDVITAVGAKLPWISKGMLLNPASTPNDGLIDLIVFPKGTGRMNGIQIMLGTETGEHIYHDKVRYMKVKAFRLTPKNESGFISMDGEHTPYSPYQVEAHPGLISVLSIEGRYARSMRE</sequence>
<dbReference type="InterPro" id="IPR001206">
    <property type="entry name" value="Diacylglycerol_kinase_cat_dom"/>
</dbReference>
<keyword evidence="3" id="KW-0418">Kinase</keyword>
<evidence type="ECO:0000256" key="1">
    <source>
        <dbReference type="ARBA" id="ARBA00022679"/>
    </source>
</evidence>
<dbReference type="STRING" id="1314771.A0A197JW38"/>
<keyword evidence="7" id="KW-1185">Reference proteome</keyword>
<dbReference type="GO" id="GO:0001727">
    <property type="term" value="F:lipid kinase activity"/>
    <property type="evidence" value="ECO:0007669"/>
    <property type="project" value="TreeGrafter"/>
</dbReference>
<dbReference type="PANTHER" id="PTHR12358">
    <property type="entry name" value="SPHINGOSINE KINASE"/>
    <property type="match status" value="1"/>
</dbReference>
<dbReference type="InterPro" id="IPR050187">
    <property type="entry name" value="Lipid_Phosphate_FormReg"/>
</dbReference>
<accession>A0A197JW38</accession>
<evidence type="ECO:0000256" key="2">
    <source>
        <dbReference type="ARBA" id="ARBA00022741"/>
    </source>
</evidence>
<keyword evidence="1" id="KW-0808">Transferase</keyword>
<proteinExistence type="predicted"/>
<dbReference type="EMBL" id="KV442040">
    <property type="protein sequence ID" value="OAQ29522.1"/>
    <property type="molecule type" value="Genomic_DNA"/>
</dbReference>
<reference evidence="6 7" key="1">
    <citation type="submission" date="2016-05" db="EMBL/GenBank/DDBJ databases">
        <title>Genome sequencing reveals origins of a unique bacterial endosymbiosis in the earliest lineages of terrestrial Fungi.</title>
        <authorList>
            <consortium name="DOE Joint Genome Institute"/>
            <person name="Uehling J."/>
            <person name="Gryganskyi A."/>
            <person name="Hameed K."/>
            <person name="Tschaplinski T."/>
            <person name="Misztal P."/>
            <person name="Wu S."/>
            <person name="Desiro A."/>
            <person name="Vande Pol N."/>
            <person name="Du Z.-Y."/>
            <person name="Zienkiewicz A."/>
            <person name="Zienkiewicz K."/>
            <person name="Morin E."/>
            <person name="Tisserant E."/>
            <person name="Splivallo R."/>
            <person name="Hainaut M."/>
            <person name="Henrissat B."/>
            <person name="Ohm R."/>
            <person name="Kuo A."/>
            <person name="Yan J."/>
            <person name="Lipzen A."/>
            <person name="Nolan M."/>
            <person name="Labutti K."/>
            <person name="Barry K."/>
            <person name="Goldstein A."/>
            <person name="Labbe J."/>
            <person name="Schadt C."/>
            <person name="Tuskan G."/>
            <person name="Grigoriev I."/>
            <person name="Martin F."/>
            <person name="Vilgalys R."/>
            <person name="Bonito G."/>
        </authorList>
    </citation>
    <scope>NUCLEOTIDE SEQUENCE [LARGE SCALE GENOMIC DNA]</scope>
    <source>
        <strain evidence="6 7">AG-77</strain>
    </source>
</reference>
<evidence type="ECO:0000256" key="4">
    <source>
        <dbReference type="ARBA" id="ARBA00022840"/>
    </source>
</evidence>
<gene>
    <name evidence="6" type="ORF">K457DRAFT_111716</name>
</gene>
<keyword evidence="2" id="KW-0547">Nucleotide-binding</keyword>
<dbReference type="SMART" id="SM00046">
    <property type="entry name" value="DAGKc"/>
    <property type="match status" value="1"/>
</dbReference>
<dbReference type="SUPFAM" id="SSF111331">
    <property type="entry name" value="NAD kinase/diacylglycerol kinase-like"/>
    <property type="match status" value="1"/>
</dbReference>
<keyword evidence="4" id="KW-0067">ATP-binding</keyword>
<dbReference type="InterPro" id="IPR045540">
    <property type="entry name" value="YegS/DAGK_C"/>
</dbReference>
<dbReference type="Gene3D" id="3.40.50.10330">
    <property type="entry name" value="Probable inorganic polyphosphate/atp-NAD kinase, domain 1"/>
    <property type="match status" value="1"/>
</dbReference>
<dbReference type="Gene3D" id="2.60.200.40">
    <property type="match status" value="1"/>
</dbReference>
<dbReference type="AlphaFoldDB" id="A0A197JW38"/>
<evidence type="ECO:0000259" key="5">
    <source>
        <dbReference type="PROSITE" id="PS50146"/>
    </source>
</evidence>
<dbReference type="GO" id="GO:0005737">
    <property type="term" value="C:cytoplasm"/>
    <property type="evidence" value="ECO:0007669"/>
    <property type="project" value="TreeGrafter"/>
</dbReference>
<dbReference type="GO" id="GO:0016020">
    <property type="term" value="C:membrane"/>
    <property type="evidence" value="ECO:0007669"/>
    <property type="project" value="TreeGrafter"/>
</dbReference>
<dbReference type="Proteomes" id="UP000078512">
    <property type="component" value="Unassembled WGS sequence"/>
</dbReference>
<protein>
    <recommendedName>
        <fullName evidence="5">DAGKc domain-containing protein</fullName>
    </recommendedName>
</protein>
<dbReference type="Pfam" id="PF00781">
    <property type="entry name" value="DAGK_cat"/>
    <property type="match status" value="1"/>
</dbReference>
<dbReference type="Pfam" id="PF19279">
    <property type="entry name" value="YegS_C"/>
    <property type="match status" value="1"/>
</dbReference>
<dbReference type="OrthoDB" id="3853857at2759"/>
<dbReference type="PANTHER" id="PTHR12358:SF31">
    <property type="entry name" value="ACYLGLYCEROL KINASE, MITOCHONDRIAL"/>
    <property type="match status" value="1"/>
</dbReference>
<organism evidence="6 7">
    <name type="scientific">Linnemannia elongata AG-77</name>
    <dbReference type="NCBI Taxonomy" id="1314771"/>
    <lineage>
        <taxon>Eukaryota</taxon>
        <taxon>Fungi</taxon>
        <taxon>Fungi incertae sedis</taxon>
        <taxon>Mucoromycota</taxon>
        <taxon>Mortierellomycotina</taxon>
        <taxon>Mortierellomycetes</taxon>
        <taxon>Mortierellales</taxon>
        <taxon>Mortierellaceae</taxon>
        <taxon>Linnemannia</taxon>
    </lineage>
</organism>
<dbReference type="PROSITE" id="PS50146">
    <property type="entry name" value="DAGK"/>
    <property type="match status" value="1"/>
</dbReference>
<evidence type="ECO:0000256" key="3">
    <source>
        <dbReference type="ARBA" id="ARBA00022777"/>
    </source>
</evidence>
<evidence type="ECO:0000313" key="6">
    <source>
        <dbReference type="EMBL" id="OAQ29522.1"/>
    </source>
</evidence>
<name>A0A197JW38_9FUNG</name>
<dbReference type="GO" id="GO:0046512">
    <property type="term" value="P:sphingosine biosynthetic process"/>
    <property type="evidence" value="ECO:0007669"/>
    <property type="project" value="TreeGrafter"/>
</dbReference>
<dbReference type="InterPro" id="IPR017438">
    <property type="entry name" value="ATP-NAD_kinase_N"/>
</dbReference>
<dbReference type="InterPro" id="IPR016064">
    <property type="entry name" value="NAD/diacylglycerol_kinase_sf"/>
</dbReference>